<dbReference type="EMBL" id="FUYG01000011">
    <property type="protein sequence ID" value="SKB02012.1"/>
    <property type="molecule type" value="Genomic_DNA"/>
</dbReference>
<gene>
    <name evidence="2" type="ORF">SAMN06295879_3408</name>
    <name evidence="1" type="ORF">TZ00_03410</name>
</gene>
<evidence type="ECO:0000313" key="1">
    <source>
        <dbReference type="EMBL" id="KJC65812.1"/>
    </source>
</evidence>
<dbReference type="Gene3D" id="3.30.530.20">
    <property type="match status" value="1"/>
</dbReference>
<name>A0A1T4YJQ0_9MICO</name>
<dbReference type="AlphaFoldDB" id="A0A1T4YJQ0"/>
<reference evidence="1 3" key="1">
    <citation type="journal article" date="2001" name="Int. J. Syst. Evol. Microbiol.">
        <title>Agreia bicolorata gen. nov., sp. nov., to accommodate actinobacteria isolated from narrow reed grass infected by the nematode Heteroanguina graminophila.</title>
        <authorList>
            <person name="Evtushenko L.I."/>
            <person name="Dorofeeva L.V."/>
            <person name="Dobrovolskaya T.G."/>
            <person name="Streshinskaya G.M."/>
            <person name="Subbotin S.A."/>
            <person name="Tiedje J.M."/>
        </authorList>
    </citation>
    <scope>NUCLEOTIDE SEQUENCE [LARGE SCALE GENOMIC DNA]</scope>
    <source>
        <strain evidence="1 3">VKM Ac-1804</strain>
    </source>
</reference>
<protein>
    <submittedName>
        <fullName evidence="1">Polyketide cyclase</fullName>
    </submittedName>
</protein>
<proteinExistence type="predicted"/>
<sequence length="137" mass="15057">MESRHVSRVISASPQTVYEVAVNVDNLLTWASGLAHSEVTREGDTLWVDSPMGRVSVRFVAPNEFGILDHDVTLPSGATVTNPLRVIAHPDGAEIIFTVRQLDLTDDEFDSDATTVGEDLDRLRELVEEVTRSRPGT</sequence>
<evidence type="ECO:0000313" key="4">
    <source>
        <dbReference type="Proteomes" id="UP000189735"/>
    </source>
</evidence>
<dbReference type="InterPro" id="IPR023393">
    <property type="entry name" value="START-like_dom_sf"/>
</dbReference>
<evidence type="ECO:0000313" key="3">
    <source>
        <dbReference type="Proteomes" id="UP000032503"/>
    </source>
</evidence>
<dbReference type="RefSeq" id="WP_044439161.1">
    <property type="nucleotide sequence ID" value="NZ_FUYG01000011.1"/>
</dbReference>
<dbReference type="EMBL" id="JYFC01000001">
    <property type="protein sequence ID" value="KJC65812.1"/>
    <property type="molecule type" value="Genomic_DNA"/>
</dbReference>
<dbReference type="SUPFAM" id="SSF55961">
    <property type="entry name" value="Bet v1-like"/>
    <property type="match status" value="1"/>
</dbReference>
<reference evidence="2" key="3">
    <citation type="submission" date="2017-02" db="EMBL/GenBank/DDBJ databases">
        <authorList>
            <person name="Peterson S.W."/>
        </authorList>
    </citation>
    <scope>NUCLEOTIDE SEQUENCE [LARGE SCALE GENOMIC DNA]</scope>
    <source>
        <strain evidence="2">VKM Ac-2052</strain>
    </source>
</reference>
<organism evidence="2 4">
    <name type="scientific">Agreia bicolorata</name>
    <dbReference type="NCBI Taxonomy" id="110935"/>
    <lineage>
        <taxon>Bacteria</taxon>
        <taxon>Bacillati</taxon>
        <taxon>Actinomycetota</taxon>
        <taxon>Actinomycetes</taxon>
        <taxon>Micrococcales</taxon>
        <taxon>Microbacteriaceae</taxon>
        <taxon>Agreia</taxon>
    </lineage>
</organism>
<dbReference type="Proteomes" id="UP000189735">
    <property type="component" value="Unassembled WGS sequence"/>
</dbReference>
<accession>A0A1T4YJQ0</accession>
<reference evidence="1" key="2">
    <citation type="submission" date="2015-02" db="EMBL/GenBank/DDBJ databases">
        <authorList>
            <person name="Vasilyev I.Y."/>
            <person name="Siniagina M.N."/>
            <person name="Malanin S.Y."/>
            <person name="Boulygina E.A."/>
            <person name="Grygoryeva T.V."/>
            <person name="Yarullina D.R."/>
            <person name="Ilinskaya O.N."/>
        </authorList>
    </citation>
    <scope>NUCLEOTIDE SEQUENCE</scope>
    <source>
        <strain evidence="1">VKM Ac-1804</strain>
    </source>
</reference>
<dbReference type="Proteomes" id="UP000032503">
    <property type="component" value="Unassembled WGS sequence"/>
</dbReference>
<reference evidence="4" key="4">
    <citation type="submission" date="2017-02" db="EMBL/GenBank/DDBJ databases">
        <authorList>
            <person name="Varghese N."/>
            <person name="Submissions S."/>
        </authorList>
    </citation>
    <scope>NUCLEOTIDE SEQUENCE [LARGE SCALE GENOMIC DNA]</scope>
    <source>
        <strain evidence="4">VKM Ac-2052</strain>
    </source>
</reference>
<keyword evidence="3" id="KW-1185">Reference proteome</keyword>
<evidence type="ECO:0000313" key="2">
    <source>
        <dbReference type="EMBL" id="SKB02012.1"/>
    </source>
</evidence>